<evidence type="ECO:0000313" key="1">
    <source>
        <dbReference type="EMBL" id="NEU74976.1"/>
    </source>
</evidence>
<evidence type="ECO:0000313" key="2">
    <source>
        <dbReference type="Proteomes" id="UP000031549"/>
    </source>
</evidence>
<dbReference type="RefSeq" id="WP_039742018.1">
    <property type="nucleotide sequence ID" value="NZ_JTCM02000055.1"/>
</dbReference>
<dbReference type="EMBL" id="JTCM02000055">
    <property type="protein sequence ID" value="NEU74976.1"/>
    <property type="molecule type" value="Genomic_DNA"/>
</dbReference>
<dbReference type="AlphaFoldDB" id="A0A846HCC1"/>
<proteinExistence type="predicted"/>
<name>A0A846HCC1_9CYAN</name>
<gene>
    <name evidence="1" type="ORF">PI95_021060</name>
</gene>
<keyword evidence="2" id="KW-1185">Reference proteome</keyword>
<dbReference type="Proteomes" id="UP000031549">
    <property type="component" value="Unassembled WGS sequence"/>
</dbReference>
<reference evidence="1 2" key="1">
    <citation type="journal article" date="2015" name="Genome Announc.">
        <title>Draft Genome Sequence of Cyanobacterium Hassallia byssoidea Strain VB512170, Isolated from Monuments in India.</title>
        <authorList>
            <person name="Singh D."/>
            <person name="Chandrababunaidu M.M."/>
            <person name="Panda A."/>
            <person name="Sen D."/>
            <person name="Bhattacharyya S."/>
            <person name="Adhikary S.P."/>
            <person name="Tripathy S."/>
        </authorList>
    </citation>
    <scope>NUCLEOTIDE SEQUENCE [LARGE SCALE GENOMIC DNA]</scope>
    <source>
        <strain evidence="1 2">VB512170</strain>
    </source>
</reference>
<organism evidence="1 2">
    <name type="scientific">Hassallia byssoidea VB512170</name>
    <dbReference type="NCBI Taxonomy" id="1304833"/>
    <lineage>
        <taxon>Bacteria</taxon>
        <taxon>Bacillati</taxon>
        <taxon>Cyanobacteriota</taxon>
        <taxon>Cyanophyceae</taxon>
        <taxon>Nostocales</taxon>
        <taxon>Tolypothrichaceae</taxon>
        <taxon>Hassallia</taxon>
    </lineage>
</organism>
<accession>A0A846HCC1</accession>
<comment type="caution">
    <text evidence="1">The sequence shown here is derived from an EMBL/GenBank/DDBJ whole genome shotgun (WGS) entry which is preliminary data.</text>
</comment>
<protein>
    <submittedName>
        <fullName evidence="1">Uncharacterized protein</fullName>
    </submittedName>
</protein>
<sequence length="67" mass="7543">MPNPKGNPDNLQPFTTDRDEPLIGKLTVRVPESILAKLKSINNYPEFVRQAIYKALSELEGSEDEIT</sequence>